<keyword evidence="2" id="KW-1185">Reference proteome</keyword>
<gene>
    <name evidence="1" type="ORF">FEV09_11590</name>
</gene>
<proteinExistence type="predicted"/>
<dbReference type="Proteomes" id="UP001152872">
    <property type="component" value="Unassembled WGS sequence"/>
</dbReference>
<name>A0A9X4MA02_9CYAN</name>
<dbReference type="AlphaFoldDB" id="A0A9X4MA02"/>
<sequence length="45" mass="5018">IGSGAVESTIKQIGRRIKISGAQWKRDNLPQVLKHRCAYLNLNLA</sequence>
<evidence type="ECO:0000313" key="1">
    <source>
        <dbReference type="EMBL" id="MDG3495202.1"/>
    </source>
</evidence>
<evidence type="ECO:0000313" key="2">
    <source>
        <dbReference type="Proteomes" id="UP001152872"/>
    </source>
</evidence>
<comment type="caution">
    <text evidence="1">The sequence shown here is derived from an EMBL/GenBank/DDBJ whole genome shotgun (WGS) entry which is preliminary data.</text>
</comment>
<protein>
    <submittedName>
        <fullName evidence="1">ISKra4 family transposase</fullName>
    </submittedName>
</protein>
<reference evidence="1" key="1">
    <citation type="submission" date="2019-05" db="EMBL/GenBank/DDBJ databases">
        <title>Whole genome sequencing of Pseudanabaena catenata USMAC16.</title>
        <authorList>
            <person name="Khan Z."/>
            <person name="Omar W.M."/>
            <person name="Convey P."/>
            <person name="Merican F."/>
            <person name="Najimudin N."/>
        </authorList>
    </citation>
    <scope>NUCLEOTIDE SEQUENCE</scope>
    <source>
        <strain evidence="1">USMAC16</strain>
    </source>
</reference>
<feature type="non-terminal residue" evidence="1">
    <location>
        <position position="1"/>
    </location>
</feature>
<organism evidence="1 2">
    <name type="scientific">Pseudanabaena catenata USMAC16</name>
    <dbReference type="NCBI Taxonomy" id="1855837"/>
    <lineage>
        <taxon>Bacteria</taxon>
        <taxon>Bacillati</taxon>
        <taxon>Cyanobacteriota</taxon>
        <taxon>Cyanophyceae</taxon>
        <taxon>Pseudanabaenales</taxon>
        <taxon>Pseudanabaenaceae</taxon>
        <taxon>Pseudanabaena</taxon>
    </lineage>
</organism>
<dbReference type="EMBL" id="VBTY01000088">
    <property type="protein sequence ID" value="MDG3495202.1"/>
    <property type="molecule type" value="Genomic_DNA"/>
</dbReference>
<accession>A0A9X4MA02</accession>